<protein>
    <submittedName>
        <fullName evidence="3">DUF3021 family protein</fullName>
    </submittedName>
</protein>
<feature type="transmembrane region" description="Helical" evidence="1">
    <location>
        <begin position="90"/>
        <end position="108"/>
    </location>
</feature>
<dbReference type="Proteomes" id="UP000095287">
    <property type="component" value="Unplaced"/>
</dbReference>
<keyword evidence="1" id="KW-0812">Transmembrane</keyword>
<evidence type="ECO:0000313" key="2">
    <source>
        <dbReference type="Proteomes" id="UP000095287"/>
    </source>
</evidence>
<name>A0A1I7YAN1_9BILA</name>
<reference evidence="3" key="1">
    <citation type="submission" date="2016-11" db="UniProtKB">
        <authorList>
            <consortium name="WormBaseParasite"/>
        </authorList>
    </citation>
    <scope>IDENTIFICATION</scope>
</reference>
<keyword evidence="2" id="KW-1185">Reference proteome</keyword>
<proteinExistence type="predicted"/>
<organism evidence="2 3">
    <name type="scientific">Steinernema glaseri</name>
    <dbReference type="NCBI Taxonomy" id="37863"/>
    <lineage>
        <taxon>Eukaryota</taxon>
        <taxon>Metazoa</taxon>
        <taxon>Ecdysozoa</taxon>
        <taxon>Nematoda</taxon>
        <taxon>Chromadorea</taxon>
        <taxon>Rhabditida</taxon>
        <taxon>Tylenchina</taxon>
        <taxon>Panagrolaimomorpha</taxon>
        <taxon>Strongyloidoidea</taxon>
        <taxon>Steinernematidae</taxon>
        <taxon>Steinernema</taxon>
    </lineage>
</organism>
<dbReference type="AlphaFoldDB" id="A0A1I7YAN1"/>
<evidence type="ECO:0000256" key="1">
    <source>
        <dbReference type="SAM" id="Phobius"/>
    </source>
</evidence>
<keyword evidence="1" id="KW-1133">Transmembrane helix</keyword>
<feature type="transmembrane region" description="Helical" evidence="1">
    <location>
        <begin position="114"/>
        <end position="135"/>
    </location>
</feature>
<keyword evidence="1" id="KW-0472">Membrane</keyword>
<accession>A0A1I7YAN1</accession>
<evidence type="ECO:0000313" key="3">
    <source>
        <dbReference type="WBParaSite" id="L893_g14181.t1"/>
    </source>
</evidence>
<sequence>MCFITTMEAEIASLKTRIDAASECLVECTQRIELLEKRLSRRTCQESQTKDAKEHEQEAKRSKAEAVRVGAGINAARTFERSVYLSICDWYTWLLIYFTICTLVELAFAPLSFFGIIGIFSFWYLVNDILSSAMYDRSLRRSARLCKKMIKMEQKRLSAEHKARKGTK</sequence>
<dbReference type="WBParaSite" id="L893_g14181.t1">
    <property type="protein sequence ID" value="L893_g14181.t1"/>
    <property type="gene ID" value="L893_g14181"/>
</dbReference>